<dbReference type="PRINTS" id="PR00315">
    <property type="entry name" value="ELONGATNFCT"/>
</dbReference>
<dbReference type="GO" id="GO:0043022">
    <property type="term" value="F:ribosome binding"/>
    <property type="evidence" value="ECO:0007669"/>
    <property type="project" value="UniProtKB-UniRule"/>
</dbReference>
<keyword evidence="2" id="KW-0694">RNA-binding</keyword>
<name>A0A6J4VD60_9BACT</name>
<dbReference type="PROSITE" id="PS00301">
    <property type="entry name" value="G_TR_1"/>
    <property type="match status" value="1"/>
</dbReference>
<evidence type="ECO:0000259" key="3">
    <source>
        <dbReference type="PROSITE" id="PS51722"/>
    </source>
</evidence>
<dbReference type="InterPro" id="IPR027417">
    <property type="entry name" value="P-loop_NTPase"/>
</dbReference>
<dbReference type="GO" id="GO:0005525">
    <property type="term" value="F:GTP binding"/>
    <property type="evidence" value="ECO:0007669"/>
    <property type="project" value="UniProtKB-UniRule"/>
</dbReference>
<dbReference type="EC" id="3.6.5.-" evidence="2"/>
<dbReference type="Gene3D" id="3.30.70.240">
    <property type="match status" value="1"/>
</dbReference>
<dbReference type="EMBL" id="CADCWK010000321">
    <property type="protein sequence ID" value="CAA9572276.1"/>
    <property type="molecule type" value="Genomic_DNA"/>
</dbReference>
<dbReference type="Gene3D" id="3.30.70.870">
    <property type="entry name" value="Elongation Factor G (Translational Gtpase), domain 3"/>
    <property type="match status" value="1"/>
</dbReference>
<dbReference type="Gene3D" id="2.40.50.250">
    <property type="entry name" value="bipa protein"/>
    <property type="match status" value="1"/>
</dbReference>
<feature type="binding site" evidence="2">
    <location>
        <begin position="146"/>
        <end position="149"/>
    </location>
    <ligand>
        <name>GTP</name>
        <dbReference type="ChEBI" id="CHEBI:37565"/>
    </ligand>
</feature>
<reference evidence="4" key="1">
    <citation type="submission" date="2020-02" db="EMBL/GenBank/DDBJ databases">
        <authorList>
            <person name="Meier V. D."/>
        </authorList>
    </citation>
    <scope>NUCLEOTIDE SEQUENCE</scope>
    <source>
        <strain evidence="4">AVDCRST_MAG33</strain>
    </source>
</reference>
<dbReference type="GO" id="GO:1990904">
    <property type="term" value="C:ribonucleoprotein complex"/>
    <property type="evidence" value="ECO:0007669"/>
    <property type="project" value="TreeGrafter"/>
</dbReference>
<dbReference type="SUPFAM" id="SSF54980">
    <property type="entry name" value="EF-G C-terminal domain-like"/>
    <property type="match status" value="2"/>
</dbReference>
<dbReference type="Gene3D" id="2.40.30.10">
    <property type="entry name" value="Translation factors"/>
    <property type="match status" value="1"/>
</dbReference>
<feature type="binding site" evidence="2">
    <location>
        <begin position="33"/>
        <end position="38"/>
    </location>
    <ligand>
        <name>GTP</name>
        <dbReference type="ChEBI" id="CHEBI:37565"/>
    </ligand>
</feature>
<evidence type="ECO:0000313" key="4">
    <source>
        <dbReference type="EMBL" id="CAA9572276.1"/>
    </source>
</evidence>
<keyword evidence="2" id="KW-0820">tRNA-binding</keyword>
<dbReference type="Gene3D" id="3.40.50.300">
    <property type="entry name" value="P-loop containing nucleotide triphosphate hydrolases"/>
    <property type="match status" value="1"/>
</dbReference>
<proteinExistence type="inferred from homology"/>
<keyword evidence="2" id="KW-0690">Ribosome biogenesis</keyword>
<dbReference type="PROSITE" id="PS51722">
    <property type="entry name" value="G_TR_2"/>
    <property type="match status" value="1"/>
</dbReference>
<dbReference type="InterPro" id="IPR009000">
    <property type="entry name" value="Transl_B-barrel_sf"/>
</dbReference>
<keyword evidence="1 2" id="KW-0342">GTP-binding</keyword>
<sequence>MVQTVQSAAGIIVPGQPTSAADIRNIAIIAHVDHGKTTLVDGLLKQSHIFRDPDSAGSLIMDSNDLERERGITVFSKTAAVTYQGIKINVIDTPGHADFGGEVERVLNMAGGCVLVIDSVEGPMPQTRTVLQRALALGLRPIVVVNKVDRPMARCEEVVSLTQDLFLDLATDESQLDFPVLYAIARDGRAGYTPDALEDDLHPLFETIVNYVPAPKVEAEGPAQMLVASLDYDTHKGRIAIGRLERGHISAGDTLVMVGPIGQDHPVVRQRVTALAAFEGLGRREIPIAIAGDIIALAGFGEARIGATLTDPATPEPLPAPEIEEPTLRLTFGVNTSPFSGREGTFHTSRQLGDRLRRELETNLSLRIADTEQADVFAVSGRGELHLSILIETMRREGYEFQVSRPEVITREIGGKLHEPVEELVIDTTEEFVGTVTELVGSRRAQMNDMVNDGRGNVRVVYTIPTRGLIGLRNAFLTATKGNGVMSSRLIGFEPWQGAIQQNRSGALVSSETGTALAFGLANSQERGITFIEPQTEVYEGMIVGLNARGDDLAVNVCRAKKLTNMRSSNADISVRLTPPTLLSMEQSLDFLADDELLEVTPKGWRLRKRLLNADERGKAKKRGQQ</sequence>
<dbReference type="FunFam" id="3.30.70.240:FF:000002">
    <property type="entry name" value="GTP-binding protein TypA"/>
    <property type="match status" value="1"/>
</dbReference>
<comment type="subcellular location">
    <subcellularLocation>
        <location evidence="2">Cytoplasm</location>
    </subcellularLocation>
    <text evidence="2">Binds to ribosomes.</text>
</comment>
<dbReference type="SMART" id="SM00838">
    <property type="entry name" value="EFG_C"/>
    <property type="match status" value="1"/>
</dbReference>
<dbReference type="CDD" id="cd16263">
    <property type="entry name" value="BipA_III"/>
    <property type="match status" value="1"/>
</dbReference>
<organism evidence="4">
    <name type="scientific">uncultured Thermomicrobiales bacterium</name>
    <dbReference type="NCBI Taxonomy" id="1645740"/>
    <lineage>
        <taxon>Bacteria</taxon>
        <taxon>Pseudomonadati</taxon>
        <taxon>Thermomicrobiota</taxon>
        <taxon>Thermomicrobia</taxon>
        <taxon>Thermomicrobiales</taxon>
        <taxon>environmental samples</taxon>
    </lineage>
</organism>
<dbReference type="InterPro" id="IPR005225">
    <property type="entry name" value="Small_GTP-bd"/>
</dbReference>
<dbReference type="FunFam" id="3.30.70.870:FF:000003">
    <property type="entry name" value="GTP-binding protein TypA"/>
    <property type="match status" value="1"/>
</dbReference>
<dbReference type="NCBIfam" id="TIGR01394">
    <property type="entry name" value="TypA_BipA"/>
    <property type="match status" value="1"/>
</dbReference>
<dbReference type="CDD" id="cd03710">
    <property type="entry name" value="BipA_TypA_C"/>
    <property type="match status" value="1"/>
</dbReference>
<dbReference type="InterPro" id="IPR047041">
    <property type="entry name" value="BipA_GTP-bd_dom"/>
</dbReference>
<evidence type="ECO:0000256" key="1">
    <source>
        <dbReference type="ARBA" id="ARBA00023134"/>
    </source>
</evidence>
<dbReference type="GO" id="GO:0005829">
    <property type="term" value="C:cytosol"/>
    <property type="evidence" value="ECO:0007669"/>
    <property type="project" value="TreeGrafter"/>
</dbReference>
<keyword evidence="2" id="KW-0699">rRNA-binding</keyword>
<protein>
    <recommendedName>
        <fullName evidence="2">Large ribosomal subunit assembly factor BipA</fullName>
        <ecNumber evidence="2">3.6.5.-</ecNumber>
    </recommendedName>
    <alternativeName>
        <fullName evidence="2">GTP-binding protein BipA</fullName>
    </alternativeName>
</protein>
<dbReference type="PANTHER" id="PTHR42908">
    <property type="entry name" value="TRANSLATION ELONGATION FACTOR-RELATED"/>
    <property type="match status" value="1"/>
</dbReference>
<keyword evidence="2" id="KW-0963">Cytoplasm</keyword>
<dbReference type="CDD" id="cd01891">
    <property type="entry name" value="TypA_BipA"/>
    <property type="match status" value="1"/>
</dbReference>
<dbReference type="Pfam" id="PF03144">
    <property type="entry name" value="GTP_EFTU_D2"/>
    <property type="match status" value="1"/>
</dbReference>
<feature type="domain" description="Tr-type G" evidence="3">
    <location>
        <begin position="21"/>
        <end position="216"/>
    </location>
</feature>
<keyword evidence="2" id="KW-0378">Hydrolase</keyword>
<dbReference type="InterPro" id="IPR006298">
    <property type="entry name" value="BipA"/>
</dbReference>
<dbReference type="InterPro" id="IPR004161">
    <property type="entry name" value="EFTu-like_2"/>
</dbReference>
<dbReference type="InterPro" id="IPR035651">
    <property type="entry name" value="BipA_V"/>
</dbReference>
<dbReference type="PANTHER" id="PTHR42908:SF8">
    <property type="entry name" value="TR-TYPE G DOMAIN-CONTAINING PROTEIN"/>
    <property type="match status" value="1"/>
</dbReference>
<keyword evidence="2" id="KW-0547">Nucleotide-binding</keyword>
<dbReference type="InterPro" id="IPR000795">
    <property type="entry name" value="T_Tr_GTP-bd_dom"/>
</dbReference>
<dbReference type="Pfam" id="PF00009">
    <property type="entry name" value="GTP_EFTU"/>
    <property type="match status" value="1"/>
</dbReference>
<dbReference type="InterPro" id="IPR042116">
    <property type="entry name" value="TypA/BipA_C"/>
</dbReference>
<comment type="subunit">
    <text evidence="2">Monomer.</text>
</comment>
<dbReference type="InterPro" id="IPR048876">
    <property type="entry name" value="BipA_C"/>
</dbReference>
<dbReference type="InterPro" id="IPR047043">
    <property type="entry name" value="BipA_III"/>
</dbReference>
<comment type="catalytic activity">
    <reaction evidence="2">
        <text>GTP + H2O = GDP + phosphate + H(+)</text>
        <dbReference type="Rhea" id="RHEA:19669"/>
        <dbReference type="ChEBI" id="CHEBI:15377"/>
        <dbReference type="ChEBI" id="CHEBI:15378"/>
        <dbReference type="ChEBI" id="CHEBI:37565"/>
        <dbReference type="ChEBI" id="CHEBI:43474"/>
        <dbReference type="ChEBI" id="CHEBI:58189"/>
    </reaction>
</comment>
<dbReference type="SUPFAM" id="SSF52540">
    <property type="entry name" value="P-loop containing nucleoside triphosphate hydrolases"/>
    <property type="match status" value="1"/>
</dbReference>
<dbReference type="GO" id="GO:0003924">
    <property type="term" value="F:GTPase activity"/>
    <property type="evidence" value="ECO:0007669"/>
    <property type="project" value="UniProtKB-UniRule"/>
</dbReference>
<dbReference type="FunFam" id="2.40.50.250:FF:000001">
    <property type="entry name" value="GTP-binding protein TypA"/>
    <property type="match status" value="1"/>
</dbReference>
<dbReference type="GO" id="GO:0000049">
    <property type="term" value="F:tRNA binding"/>
    <property type="evidence" value="ECO:0007669"/>
    <property type="project" value="UniProtKB-KW"/>
</dbReference>
<dbReference type="GO" id="GO:0000027">
    <property type="term" value="P:ribosomal large subunit assembly"/>
    <property type="evidence" value="ECO:0007669"/>
    <property type="project" value="UniProtKB-UniRule"/>
</dbReference>
<comment type="function">
    <text evidence="2">A 50S ribosomal subunit assembly protein with GTPase activity, required for 50S subunit assembly at low temperatures, may also play a role in translation. Binds GTP and analogs. Binds the 70S ribosome between the 30S and 50S subunits, in a similar position as ribosome-bound EF-G; it contacts a number of ribosomal proteins, both rRNAs and the A-site tRNA.</text>
</comment>
<dbReference type="InterPro" id="IPR031157">
    <property type="entry name" value="G_TR_CS"/>
</dbReference>
<dbReference type="AlphaFoldDB" id="A0A6J4VD60"/>
<dbReference type="InterPro" id="IPR047042">
    <property type="entry name" value="BipA_II"/>
</dbReference>
<dbReference type="SUPFAM" id="SSF50447">
    <property type="entry name" value="Translation proteins"/>
    <property type="match status" value="1"/>
</dbReference>
<dbReference type="NCBIfam" id="TIGR00231">
    <property type="entry name" value="small_GTP"/>
    <property type="match status" value="1"/>
</dbReference>
<dbReference type="GO" id="GO:0019843">
    <property type="term" value="F:rRNA binding"/>
    <property type="evidence" value="ECO:0007669"/>
    <property type="project" value="UniProtKB-KW"/>
</dbReference>
<dbReference type="Pfam" id="PF21018">
    <property type="entry name" value="BipA_C"/>
    <property type="match status" value="1"/>
</dbReference>
<dbReference type="Pfam" id="PF00679">
    <property type="entry name" value="EFG_C"/>
    <property type="match status" value="1"/>
</dbReference>
<accession>A0A6J4VD60</accession>
<dbReference type="HAMAP" id="MF_00849">
    <property type="entry name" value="BipA"/>
    <property type="match status" value="1"/>
</dbReference>
<evidence type="ECO:0000256" key="2">
    <source>
        <dbReference type="HAMAP-Rule" id="MF_00849"/>
    </source>
</evidence>
<dbReference type="FunFam" id="3.40.50.300:FF:000055">
    <property type="entry name" value="GTP-binding protein TypA"/>
    <property type="match status" value="1"/>
</dbReference>
<gene>
    <name evidence="2" type="primary">bipA</name>
    <name evidence="4" type="ORF">AVDCRST_MAG33-2656</name>
</gene>
<comment type="similarity">
    <text evidence="2">Belongs to the TRAFAC class translation factor GTPase superfamily. Classic translation factor GTPase family. BipA subfamily.</text>
</comment>
<dbReference type="InterPro" id="IPR000640">
    <property type="entry name" value="EFG_V-like"/>
</dbReference>
<dbReference type="InterPro" id="IPR035647">
    <property type="entry name" value="EFG_III/V"/>
</dbReference>
<dbReference type="CDD" id="cd03691">
    <property type="entry name" value="BipA_TypA_II"/>
    <property type="match status" value="1"/>
</dbReference>